<organism evidence="6">
    <name type="scientific">Ignisphaera aggregans</name>
    <dbReference type="NCBI Taxonomy" id="334771"/>
    <lineage>
        <taxon>Archaea</taxon>
        <taxon>Thermoproteota</taxon>
        <taxon>Thermoprotei</taxon>
        <taxon>Desulfurococcales</taxon>
        <taxon>Desulfurococcaceae</taxon>
        <taxon>Ignisphaera</taxon>
    </lineage>
</organism>
<evidence type="ECO:0000256" key="3">
    <source>
        <dbReference type="ARBA" id="ARBA00022989"/>
    </source>
</evidence>
<feature type="transmembrane region" description="Helical" evidence="5">
    <location>
        <begin position="268"/>
        <end position="287"/>
    </location>
</feature>
<evidence type="ECO:0000256" key="4">
    <source>
        <dbReference type="ARBA" id="ARBA00023136"/>
    </source>
</evidence>
<dbReference type="GO" id="GO:0005886">
    <property type="term" value="C:plasma membrane"/>
    <property type="evidence" value="ECO:0007669"/>
    <property type="project" value="TreeGrafter"/>
</dbReference>
<keyword evidence="3 5" id="KW-1133">Transmembrane helix</keyword>
<dbReference type="PANTHER" id="PTHR43359">
    <property type="entry name" value="FORMATE HYDROGENLYASE SUBUNIT 4"/>
    <property type="match status" value="1"/>
</dbReference>
<reference evidence="6" key="1">
    <citation type="journal article" date="2020" name="mSystems">
        <title>Genome- and Community-Level Interaction Insights into Carbon Utilization and Element Cycling Functions of Hydrothermarchaeota in Hydrothermal Sediment.</title>
        <authorList>
            <person name="Zhou Z."/>
            <person name="Liu Y."/>
            <person name="Xu W."/>
            <person name="Pan J."/>
            <person name="Luo Z.H."/>
            <person name="Li M."/>
        </authorList>
    </citation>
    <scope>NUCLEOTIDE SEQUENCE [LARGE SCALE GENOMIC DNA]</scope>
    <source>
        <strain evidence="6">SpSt-732</strain>
    </source>
</reference>
<dbReference type="PANTHER" id="PTHR43359:SF1">
    <property type="entry name" value="FORMATE HYDROGENLYASE SUBUNIT 4-RELATED"/>
    <property type="match status" value="1"/>
</dbReference>
<comment type="caution">
    <text evidence="6">The sequence shown here is derived from an EMBL/GenBank/DDBJ whole genome shotgun (WGS) entry which is preliminary data.</text>
</comment>
<dbReference type="InterPro" id="IPR052561">
    <property type="entry name" value="ComplexI_Subunit1"/>
</dbReference>
<name>A0A7C4BD12_9CREN</name>
<evidence type="ECO:0008006" key="7">
    <source>
        <dbReference type="Google" id="ProtNLM"/>
    </source>
</evidence>
<evidence type="ECO:0000256" key="2">
    <source>
        <dbReference type="ARBA" id="ARBA00022692"/>
    </source>
</evidence>
<dbReference type="InterPro" id="IPR001694">
    <property type="entry name" value="NADH_UbQ_OxRdtase_su1/FPO"/>
</dbReference>
<proteinExistence type="predicted"/>
<protein>
    <recommendedName>
        <fullName evidence="7">Hydrogenase</fullName>
    </recommendedName>
</protein>
<sequence length="290" mass="31787">MEYISFALLIAAPFLAAPMYDSIERKVKASIQSRVGPLGLVRSFLQSWFDLAKLLSKELVLTSYGIALITILELLFLAITALALQVFIIAPQLQWIAALFLTFLSISSAFSLLRAVSLDNPFSSIGAFREFYITLAVEGFFLSSLAIMLLVEGPVMLRLLLFCIVALSCYVLSGRTPFNIAEAEPEIASGVYIELSGPLLAIATYSLHIKRYVLAEILSYALLKLTGITSTSFALLVVLLLTPVAWIIFGVVSVMLGRTRVDVGPITLLKVMLILMLFALILMLLMVRPA</sequence>
<keyword evidence="4 5" id="KW-0472">Membrane</keyword>
<dbReference type="Pfam" id="PF00146">
    <property type="entry name" value="NADHdh"/>
    <property type="match status" value="1"/>
</dbReference>
<dbReference type="EMBL" id="DTFF01000039">
    <property type="protein sequence ID" value="HGI87576.1"/>
    <property type="molecule type" value="Genomic_DNA"/>
</dbReference>
<keyword evidence="2 5" id="KW-0812">Transmembrane</keyword>
<comment type="subcellular location">
    <subcellularLocation>
        <location evidence="1">Membrane</location>
        <topology evidence="1">Multi-pass membrane protein</topology>
    </subcellularLocation>
</comment>
<gene>
    <name evidence="6" type="ORF">ENV14_04190</name>
</gene>
<evidence type="ECO:0000256" key="1">
    <source>
        <dbReference type="ARBA" id="ARBA00004141"/>
    </source>
</evidence>
<evidence type="ECO:0000256" key="5">
    <source>
        <dbReference type="SAM" id="Phobius"/>
    </source>
</evidence>
<feature type="transmembrane region" description="Helical" evidence="5">
    <location>
        <begin position="233"/>
        <end position="256"/>
    </location>
</feature>
<feature type="transmembrane region" description="Helical" evidence="5">
    <location>
        <begin position="95"/>
        <end position="116"/>
    </location>
</feature>
<dbReference type="AlphaFoldDB" id="A0A7C4BD12"/>
<accession>A0A7C4BD12</accession>
<feature type="transmembrane region" description="Helical" evidence="5">
    <location>
        <begin position="131"/>
        <end position="150"/>
    </location>
</feature>
<feature type="transmembrane region" description="Helical" evidence="5">
    <location>
        <begin position="64"/>
        <end position="88"/>
    </location>
</feature>
<feature type="transmembrane region" description="Helical" evidence="5">
    <location>
        <begin position="155"/>
        <end position="173"/>
    </location>
</feature>
<evidence type="ECO:0000313" key="6">
    <source>
        <dbReference type="EMBL" id="HGI87576.1"/>
    </source>
</evidence>